<gene>
    <name evidence="11" type="primary">aroK</name>
    <name evidence="12" type="ORF">L0C25_20240</name>
</gene>
<feature type="binding site" evidence="11">
    <location>
        <position position="16"/>
    </location>
    <ligand>
        <name>Mg(2+)</name>
        <dbReference type="ChEBI" id="CHEBI:18420"/>
    </ligand>
</feature>
<dbReference type="Gene3D" id="3.40.50.300">
    <property type="entry name" value="P-loop containing nucleotide triphosphate hydrolases"/>
    <property type="match status" value="1"/>
</dbReference>
<comment type="subcellular location">
    <subcellularLocation>
        <location evidence="11">Cytoplasm</location>
    </subcellularLocation>
</comment>
<keyword evidence="7 11" id="KW-0418">Kinase</keyword>
<dbReference type="GO" id="GO:0008652">
    <property type="term" value="P:amino acid biosynthetic process"/>
    <property type="evidence" value="ECO:0007669"/>
    <property type="project" value="UniProtKB-KW"/>
</dbReference>
<evidence type="ECO:0000256" key="7">
    <source>
        <dbReference type="ARBA" id="ARBA00022777"/>
    </source>
</evidence>
<keyword evidence="5 11" id="KW-0808">Transferase</keyword>
<evidence type="ECO:0000256" key="6">
    <source>
        <dbReference type="ARBA" id="ARBA00022741"/>
    </source>
</evidence>
<dbReference type="EMBL" id="CP094970">
    <property type="protein sequence ID" value="UYM04835.1"/>
    <property type="molecule type" value="Genomic_DNA"/>
</dbReference>
<keyword evidence="4 11" id="KW-0028">Amino-acid biosynthesis</keyword>
<dbReference type="SUPFAM" id="SSF52540">
    <property type="entry name" value="P-loop containing nucleoside triphosphate hydrolases"/>
    <property type="match status" value="1"/>
</dbReference>
<evidence type="ECO:0000256" key="10">
    <source>
        <dbReference type="ARBA" id="ARBA00048567"/>
    </source>
</evidence>
<dbReference type="GO" id="GO:0009423">
    <property type="term" value="P:chorismate biosynthetic process"/>
    <property type="evidence" value="ECO:0007669"/>
    <property type="project" value="UniProtKB-UniRule"/>
</dbReference>
<dbReference type="GO" id="GO:0005829">
    <property type="term" value="C:cytosol"/>
    <property type="evidence" value="ECO:0007669"/>
    <property type="project" value="TreeGrafter"/>
</dbReference>
<dbReference type="InterPro" id="IPR027417">
    <property type="entry name" value="P-loop_NTPase"/>
</dbReference>
<organism evidence="12 13">
    <name type="scientific">Solicola gregarius</name>
    <dbReference type="NCBI Taxonomy" id="2908642"/>
    <lineage>
        <taxon>Bacteria</taxon>
        <taxon>Bacillati</taxon>
        <taxon>Actinomycetota</taxon>
        <taxon>Actinomycetes</taxon>
        <taxon>Propionibacteriales</taxon>
        <taxon>Nocardioidaceae</taxon>
        <taxon>Solicola</taxon>
    </lineage>
</organism>
<keyword evidence="11" id="KW-0963">Cytoplasm</keyword>
<accession>A0AA46TGQ9</accession>
<comment type="subunit">
    <text evidence="11">Monomer.</text>
</comment>
<evidence type="ECO:0000256" key="1">
    <source>
        <dbReference type="ARBA" id="ARBA00004842"/>
    </source>
</evidence>
<evidence type="ECO:0000256" key="9">
    <source>
        <dbReference type="ARBA" id="ARBA00023141"/>
    </source>
</evidence>
<comment type="caution">
    <text evidence="11">Lacks conserved residue(s) required for the propagation of feature annotation.</text>
</comment>
<dbReference type="EC" id="2.7.1.71" evidence="3 11"/>
<evidence type="ECO:0000256" key="11">
    <source>
        <dbReference type="HAMAP-Rule" id="MF_00109"/>
    </source>
</evidence>
<keyword evidence="6 11" id="KW-0547">Nucleotide-binding</keyword>
<keyword evidence="11" id="KW-0460">Magnesium</keyword>
<comment type="catalytic activity">
    <reaction evidence="10 11">
        <text>shikimate + ATP = 3-phosphoshikimate + ADP + H(+)</text>
        <dbReference type="Rhea" id="RHEA:13121"/>
        <dbReference type="ChEBI" id="CHEBI:15378"/>
        <dbReference type="ChEBI" id="CHEBI:30616"/>
        <dbReference type="ChEBI" id="CHEBI:36208"/>
        <dbReference type="ChEBI" id="CHEBI:145989"/>
        <dbReference type="ChEBI" id="CHEBI:456216"/>
        <dbReference type="EC" id="2.7.1.71"/>
    </reaction>
</comment>
<evidence type="ECO:0000256" key="3">
    <source>
        <dbReference type="ARBA" id="ARBA00012154"/>
    </source>
</evidence>
<evidence type="ECO:0000313" key="13">
    <source>
        <dbReference type="Proteomes" id="UP001164390"/>
    </source>
</evidence>
<feature type="binding site" evidence="11">
    <location>
        <position position="117"/>
    </location>
    <ligand>
        <name>ATP</name>
        <dbReference type="ChEBI" id="CHEBI:30616"/>
    </ligand>
</feature>
<keyword evidence="11" id="KW-0479">Metal-binding</keyword>
<dbReference type="InterPro" id="IPR000623">
    <property type="entry name" value="Shikimate_kinase/TSH1"/>
</dbReference>
<dbReference type="InterPro" id="IPR023000">
    <property type="entry name" value="Shikimate_kinase_CS"/>
</dbReference>
<proteinExistence type="inferred from homology"/>
<dbReference type="HAMAP" id="MF_00109">
    <property type="entry name" value="Shikimate_kinase"/>
    <property type="match status" value="1"/>
</dbReference>
<dbReference type="GO" id="GO:0004765">
    <property type="term" value="F:shikimate kinase activity"/>
    <property type="evidence" value="ECO:0007669"/>
    <property type="project" value="UniProtKB-UniRule"/>
</dbReference>
<evidence type="ECO:0000256" key="5">
    <source>
        <dbReference type="ARBA" id="ARBA00022679"/>
    </source>
</evidence>
<evidence type="ECO:0000256" key="2">
    <source>
        <dbReference type="ARBA" id="ARBA00006997"/>
    </source>
</evidence>
<dbReference type="AlphaFoldDB" id="A0AA46TGQ9"/>
<comment type="similarity">
    <text evidence="2 11">Belongs to the shikimate kinase family.</text>
</comment>
<evidence type="ECO:0000256" key="8">
    <source>
        <dbReference type="ARBA" id="ARBA00022840"/>
    </source>
</evidence>
<protein>
    <recommendedName>
        <fullName evidence="3 11">Shikimate kinase</fullName>
        <shortName evidence="11">SK</shortName>
        <ecNumber evidence="3 11">2.7.1.71</ecNumber>
    </recommendedName>
</protein>
<dbReference type="PRINTS" id="PR01100">
    <property type="entry name" value="SHIKIMTKNASE"/>
</dbReference>
<name>A0AA46TGQ9_9ACTN</name>
<feature type="binding site" evidence="11">
    <location>
        <position position="34"/>
    </location>
    <ligand>
        <name>substrate</name>
    </ligand>
</feature>
<feature type="binding site" evidence="11">
    <location>
        <begin position="12"/>
        <end position="17"/>
    </location>
    <ligand>
        <name>ATP</name>
        <dbReference type="ChEBI" id="CHEBI:30616"/>
    </ligand>
</feature>
<keyword evidence="9 11" id="KW-0057">Aromatic amino acid biosynthesis</keyword>
<reference evidence="12" key="1">
    <citation type="submission" date="2022-01" db="EMBL/GenBank/DDBJ databases">
        <title>Nocardioidaceae gen. sp. A5X3R13.</title>
        <authorList>
            <person name="Lopez Marin M.A."/>
            <person name="Uhlik O."/>
        </authorList>
    </citation>
    <scope>NUCLEOTIDE SEQUENCE</scope>
    <source>
        <strain evidence="12">A5X3R13</strain>
    </source>
</reference>
<dbReference type="PANTHER" id="PTHR21087:SF16">
    <property type="entry name" value="SHIKIMATE KINASE 1, CHLOROPLASTIC"/>
    <property type="match status" value="1"/>
</dbReference>
<comment type="cofactor">
    <cofactor evidence="11">
        <name>Mg(2+)</name>
        <dbReference type="ChEBI" id="CHEBI:18420"/>
    </cofactor>
    <text evidence="11">Binds 1 Mg(2+) ion per subunit.</text>
</comment>
<dbReference type="PANTHER" id="PTHR21087">
    <property type="entry name" value="SHIKIMATE KINASE"/>
    <property type="match status" value="1"/>
</dbReference>
<evidence type="ECO:0000256" key="4">
    <source>
        <dbReference type="ARBA" id="ARBA00022605"/>
    </source>
</evidence>
<dbReference type="KEGG" id="sgrg:L0C25_20240"/>
<comment type="function">
    <text evidence="11">Catalyzes the specific phosphorylation of the 3-hydroxyl group of shikimic acid using ATP as a cosubstrate.</text>
</comment>
<dbReference type="GO" id="GO:0005524">
    <property type="term" value="F:ATP binding"/>
    <property type="evidence" value="ECO:0007669"/>
    <property type="project" value="UniProtKB-UniRule"/>
</dbReference>
<dbReference type="RefSeq" id="WP_271633595.1">
    <property type="nucleotide sequence ID" value="NZ_CP094970.1"/>
</dbReference>
<feature type="binding site" evidence="11">
    <location>
        <position position="58"/>
    </location>
    <ligand>
        <name>substrate</name>
    </ligand>
</feature>
<comment type="pathway">
    <text evidence="1 11">Metabolic intermediate biosynthesis; chorismate biosynthesis; chorismate from D-erythrose 4-phosphate and phosphoenolpyruvate: step 5/7.</text>
</comment>
<dbReference type="GO" id="GO:0009073">
    <property type="term" value="P:aromatic amino acid family biosynthetic process"/>
    <property type="evidence" value="ECO:0007669"/>
    <property type="project" value="UniProtKB-KW"/>
</dbReference>
<sequence length="172" mass="18073">MTPRVVLVGPPGSGKTTVARELADLLGADVRDTDEDVERTHDSTIADLFVDHGEAHFRDAEAAAVSTALAEHAGILALGGGAVLHAGTRAALDGHRVVFLDVGLSEAAKRVGLNTARPLLLGNVRSQLKTLMDERRPIYAEVAAHVVSTDALTPREVADDIVRWLETGGSTA</sequence>
<evidence type="ECO:0000313" key="12">
    <source>
        <dbReference type="EMBL" id="UYM04835.1"/>
    </source>
</evidence>
<dbReference type="PROSITE" id="PS01128">
    <property type="entry name" value="SHIKIMATE_KINASE"/>
    <property type="match status" value="1"/>
</dbReference>
<dbReference type="Pfam" id="PF01202">
    <property type="entry name" value="SKI"/>
    <property type="match status" value="1"/>
</dbReference>
<dbReference type="Proteomes" id="UP001164390">
    <property type="component" value="Chromosome"/>
</dbReference>
<dbReference type="InterPro" id="IPR031322">
    <property type="entry name" value="Shikimate/glucono_kinase"/>
</dbReference>
<dbReference type="CDD" id="cd00464">
    <property type="entry name" value="SK"/>
    <property type="match status" value="1"/>
</dbReference>
<feature type="binding site" evidence="11">
    <location>
        <position position="135"/>
    </location>
    <ligand>
        <name>substrate</name>
    </ligand>
</feature>
<feature type="binding site" evidence="11">
    <location>
        <position position="80"/>
    </location>
    <ligand>
        <name>substrate</name>
    </ligand>
</feature>
<keyword evidence="13" id="KW-1185">Reference proteome</keyword>
<dbReference type="GO" id="GO:0000287">
    <property type="term" value="F:magnesium ion binding"/>
    <property type="evidence" value="ECO:0007669"/>
    <property type="project" value="UniProtKB-UniRule"/>
</dbReference>
<keyword evidence="8 11" id="KW-0067">ATP-binding</keyword>